<evidence type="ECO:0000313" key="2">
    <source>
        <dbReference type="EMBL" id="MBA4612027.1"/>
    </source>
</evidence>
<reference evidence="2 3" key="2">
    <citation type="submission" date="2020-08" db="EMBL/GenBank/DDBJ databases">
        <title>Stappia taiwanensis sp. nov., isolated from a coastal thermal spring.</title>
        <authorList>
            <person name="Kampfer P."/>
        </authorList>
    </citation>
    <scope>NUCLEOTIDE SEQUENCE [LARGE SCALE GENOMIC DNA]</scope>
    <source>
        <strain evidence="2 3">DSM 23284</strain>
    </source>
</reference>
<accession>A0A838XQG1</accession>
<dbReference type="EMBL" id="JACEON010000008">
    <property type="protein sequence ID" value="MBA4612027.1"/>
    <property type="molecule type" value="Genomic_DNA"/>
</dbReference>
<reference evidence="2 3" key="1">
    <citation type="submission" date="2020-07" db="EMBL/GenBank/DDBJ databases">
        <authorList>
            <person name="Li M."/>
        </authorList>
    </citation>
    <scope>NUCLEOTIDE SEQUENCE [LARGE SCALE GENOMIC DNA]</scope>
    <source>
        <strain evidence="2 3">DSM 23284</strain>
    </source>
</reference>
<gene>
    <name evidence="2" type="ORF">H1W37_10210</name>
</gene>
<keyword evidence="2" id="KW-0378">Hydrolase</keyword>
<protein>
    <submittedName>
        <fullName evidence="2">MBL fold metallo-hydrolase</fullName>
    </submittedName>
</protein>
<dbReference type="PANTHER" id="PTHR39189:SF1">
    <property type="entry name" value="UPF0173 METAL-DEPENDENT HYDROLASE YTKL"/>
    <property type="match status" value="1"/>
</dbReference>
<dbReference type="Gene3D" id="3.60.15.10">
    <property type="entry name" value="Ribonuclease Z/Hydroxyacylglutathione hydrolase-like"/>
    <property type="match status" value="1"/>
</dbReference>
<dbReference type="InterPro" id="IPR036866">
    <property type="entry name" value="RibonucZ/Hydroxyglut_hydro"/>
</dbReference>
<dbReference type="Pfam" id="PF13483">
    <property type="entry name" value="Lactamase_B_3"/>
    <property type="match status" value="1"/>
</dbReference>
<sequence length="290" mass="31481">MPPSCRLSPPVTVRPPTRTQAPREVSHHLASRLAALLLALFLLPGTALAACQLLAGGSAPTSLPVLRAALAPDEVAIRYIGHSTFEIETPRGVRIATDYNNIHRPARLPRVVTMNGAHSTHFTFSPDPEIEHVLLGWNPQGGPMNHDLMVEDVRIRNLQTNTRGWDGETRKLGNSIFVFEVADLCIAHLGHLHHRLTDEDLARLGQIDIVFAPVDNASTLRLDSLMAVLTAVSPRIIIPMHAYTFGSLDGFTARAAQEGYPVELSQTPGMIVSRSTLPARATVRVLPPAG</sequence>
<dbReference type="PANTHER" id="PTHR39189">
    <property type="entry name" value="UPF0173 METAL-DEPENDENT HYDROLASE YTKL"/>
    <property type="match status" value="1"/>
</dbReference>
<dbReference type="Proteomes" id="UP000559404">
    <property type="component" value="Unassembled WGS sequence"/>
</dbReference>
<organism evidence="2 3">
    <name type="scientific">Stappia taiwanensis</name>
    <dbReference type="NCBI Taxonomy" id="992267"/>
    <lineage>
        <taxon>Bacteria</taxon>
        <taxon>Pseudomonadati</taxon>
        <taxon>Pseudomonadota</taxon>
        <taxon>Alphaproteobacteria</taxon>
        <taxon>Hyphomicrobiales</taxon>
        <taxon>Stappiaceae</taxon>
        <taxon>Stappia</taxon>
    </lineage>
</organism>
<dbReference type="AlphaFoldDB" id="A0A838XQG1"/>
<evidence type="ECO:0000256" key="1">
    <source>
        <dbReference type="SAM" id="MobiDB-lite"/>
    </source>
</evidence>
<evidence type="ECO:0000313" key="3">
    <source>
        <dbReference type="Proteomes" id="UP000559404"/>
    </source>
</evidence>
<feature type="compositionally biased region" description="Low complexity" evidence="1">
    <location>
        <begin position="9"/>
        <end position="19"/>
    </location>
</feature>
<proteinExistence type="predicted"/>
<dbReference type="SUPFAM" id="SSF56281">
    <property type="entry name" value="Metallo-hydrolase/oxidoreductase"/>
    <property type="match status" value="1"/>
</dbReference>
<feature type="region of interest" description="Disordered" evidence="1">
    <location>
        <begin position="1"/>
        <end position="23"/>
    </location>
</feature>
<comment type="caution">
    <text evidence="2">The sequence shown here is derived from an EMBL/GenBank/DDBJ whole genome shotgun (WGS) entry which is preliminary data.</text>
</comment>
<dbReference type="GO" id="GO:0016787">
    <property type="term" value="F:hydrolase activity"/>
    <property type="evidence" value="ECO:0007669"/>
    <property type="project" value="UniProtKB-KW"/>
</dbReference>
<keyword evidence="3" id="KW-1185">Reference proteome</keyword>
<name>A0A838XQG1_9HYPH</name>